<evidence type="ECO:0000259" key="1">
    <source>
        <dbReference type="PROSITE" id="PS50181"/>
    </source>
</evidence>
<dbReference type="PANTHER" id="PTHR31672:SF13">
    <property type="entry name" value="F-BOX PROTEIN CPR30-LIKE"/>
    <property type="match status" value="1"/>
</dbReference>
<dbReference type="InterPro" id="IPR050796">
    <property type="entry name" value="SCF_F-box_component"/>
</dbReference>
<dbReference type="SUPFAM" id="SSF81383">
    <property type="entry name" value="F-box domain"/>
    <property type="match status" value="1"/>
</dbReference>
<gene>
    <name evidence="2" type="ORF">TSUD_232450</name>
</gene>
<accession>A0A2Z6M5V1</accession>
<dbReference type="InterPro" id="IPR036047">
    <property type="entry name" value="F-box-like_dom_sf"/>
</dbReference>
<feature type="domain" description="F-box" evidence="1">
    <location>
        <begin position="49"/>
        <end position="95"/>
    </location>
</feature>
<dbReference type="InterPro" id="IPR001810">
    <property type="entry name" value="F-box_dom"/>
</dbReference>
<keyword evidence="3" id="KW-1185">Reference proteome</keyword>
<dbReference type="EMBL" id="DF973170">
    <property type="protein sequence ID" value="GAU17369.1"/>
    <property type="molecule type" value="Genomic_DNA"/>
</dbReference>
<dbReference type="Pfam" id="PF08268">
    <property type="entry name" value="FBA_3"/>
    <property type="match status" value="1"/>
</dbReference>
<proteinExistence type="predicted"/>
<name>A0A2Z6M5V1_TRISU</name>
<dbReference type="CDD" id="cd22157">
    <property type="entry name" value="F-box_AtFBW1-like"/>
    <property type="match status" value="1"/>
</dbReference>
<reference evidence="3" key="1">
    <citation type="journal article" date="2017" name="Front. Plant Sci.">
        <title>Climate Clever Clovers: New Paradigm to Reduce the Environmental Footprint of Ruminants by Breeding Low Methanogenic Forages Utilizing Haplotype Variation.</title>
        <authorList>
            <person name="Kaur P."/>
            <person name="Appels R."/>
            <person name="Bayer P.E."/>
            <person name="Keeble-Gagnere G."/>
            <person name="Wang J."/>
            <person name="Hirakawa H."/>
            <person name="Shirasawa K."/>
            <person name="Vercoe P."/>
            <person name="Stefanova K."/>
            <person name="Durmic Z."/>
            <person name="Nichols P."/>
            <person name="Revell C."/>
            <person name="Isobe S.N."/>
            <person name="Edwards D."/>
            <person name="Erskine W."/>
        </authorList>
    </citation>
    <scope>NUCLEOTIDE SEQUENCE [LARGE SCALE GENOMIC DNA]</scope>
    <source>
        <strain evidence="3">cv. Daliak</strain>
    </source>
</reference>
<dbReference type="PANTHER" id="PTHR31672">
    <property type="entry name" value="BNACNNG10540D PROTEIN"/>
    <property type="match status" value="1"/>
</dbReference>
<evidence type="ECO:0000313" key="3">
    <source>
        <dbReference type="Proteomes" id="UP000242715"/>
    </source>
</evidence>
<evidence type="ECO:0000313" key="2">
    <source>
        <dbReference type="EMBL" id="GAU17369.1"/>
    </source>
</evidence>
<dbReference type="OrthoDB" id="1071894at2759"/>
<dbReference type="Proteomes" id="UP000242715">
    <property type="component" value="Unassembled WGS sequence"/>
</dbReference>
<dbReference type="SMART" id="SM00256">
    <property type="entry name" value="FBOX"/>
    <property type="match status" value="1"/>
</dbReference>
<dbReference type="NCBIfam" id="TIGR01640">
    <property type="entry name" value="F_box_assoc_1"/>
    <property type="match status" value="1"/>
</dbReference>
<dbReference type="Pfam" id="PF00646">
    <property type="entry name" value="F-box"/>
    <property type="match status" value="1"/>
</dbReference>
<dbReference type="InterPro" id="IPR017451">
    <property type="entry name" value="F-box-assoc_interact_dom"/>
</dbReference>
<dbReference type="Gene3D" id="1.20.1280.50">
    <property type="match status" value="1"/>
</dbReference>
<dbReference type="PROSITE" id="PS50181">
    <property type="entry name" value="FBOX"/>
    <property type="match status" value="1"/>
</dbReference>
<sequence>MATPGNDRDDYNDISWSQPVAVETTTRTLILSSQIVSSSSNPPGDSLQMPLLPTLPFELIREILWRLPVKSLVKFKSVCKSWNFLISDPKFIKKHLCMSTMHPHLILNFMGLSNEFHMVYDLCSFLTTGGMQREIEYPLNRAHSLIRLVGSCKGMLCLIHEEFSVLWNPSIRKYKIFPSCENSRQEEGKSVYGFGYDHLTDNYKVVSMFMYQCYSTSIYKTEVKVHTLGTDSWRLIKEFPFGSSNAHSLGSGKFSLIKSFYSPITVERESWTKLVSIPMGVLGGSYISNIGAYINNVLYISEDDQVLMEIVRKFRLELVVYDSRNDTLKIPDMKRLMGMYPELYVESLISPCS</sequence>
<dbReference type="InterPro" id="IPR013187">
    <property type="entry name" value="F-box-assoc_dom_typ3"/>
</dbReference>
<organism evidence="2 3">
    <name type="scientific">Trifolium subterraneum</name>
    <name type="common">Subterranean clover</name>
    <dbReference type="NCBI Taxonomy" id="3900"/>
    <lineage>
        <taxon>Eukaryota</taxon>
        <taxon>Viridiplantae</taxon>
        <taxon>Streptophyta</taxon>
        <taxon>Embryophyta</taxon>
        <taxon>Tracheophyta</taxon>
        <taxon>Spermatophyta</taxon>
        <taxon>Magnoliopsida</taxon>
        <taxon>eudicotyledons</taxon>
        <taxon>Gunneridae</taxon>
        <taxon>Pentapetalae</taxon>
        <taxon>rosids</taxon>
        <taxon>fabids</taxon>
        <taxon>Fabales</taxon>
        <taxon>Fabaceae</taxon>
        <taxon>Papilionoideae</taxon>
        <taxon>50 kb inversion clade</taxon>
        <taxon>NPAAA clade</taxon>
        <taxon>Hologalegina</taxon>
        <taxon>IRL clade</taxon>
        <taxon>Trifolieae</taxon>
        <taxon>Trifolium</taxon>
    </lineage>
</organism>
<dbReference type="AlphaFoldDB" id="A0A2Z6M5V1"/>
<protein>
    <recommendedName>
        <fullName evidence="1">F-box domain-containing protein</fullName>
    </recommendedName>
</protein>